<dbReference type="InterPro" id="IPR006059">
    <property type="entry name" value="SBP"/>
</dbReference>
<dbReference type="PANTHER" id="PTHR43649:SF27">
    <property type="entry name" value="EXTRACELLULAR SOLUTE-BINDING PROTEIN FAMILY 1"/>
    <property type="match status" value="1"/>
</dbReference>
<comment type="caution">
    <text evidence="1">The sequence shown here is derived from an EMBL/GenBank/DDBJ whole genome shotgun (WGS) entry which is preliminary data.</text>
</comment>
<dbReference type="Gene3D" id="2.60.120.260">
    <property type="entry name" value="Galactose-binding domain-like"/>
    <property type="match status" value="2"/>
</dbReference>
<dbReference type="Pfam" id="PF01547">
    <property type="entry name" value="SBP_bac_1"/>
    <property type="match status" value="1"/>
</dbReference>
<accession>A0A6L8V6R2</accession>
<organism evidence="1 2">
    <name type="scientific">Paenibacillus silvestris</name>
    <dbReference type="NCBI Taxonomy" id="2606219"/>
    <lineage>
        <taxon>Bacteria</taxon>
        <taxon>Bacillati</taxon>
        <taxon>Bacillota</taxon>
        <taxon>Bacilli</taxon>
        <taxon>Bacillales</taxon>
        <taxon>Paenibacillaceae</taxon>
        <taxon>Paenibacillus</taxon>
    </lineage>
</organism>
<dbReference type="EMBL" id="WTUZ01000022">
    <property type="protein sequence ID" value="MZQ85292.1"/>
    <property type="molecule type" value="Genomic_DNA"/>
</dbReference>
<keyword evidence="2" id="KW-1185">Reference proteome</keyword>
<dbReference type="Proteomes" id="UP000481087">
    <property type="component" value="Unassembled WGS sequence"/>
</dbReference>
<proteinExistence type="predicted"/>
<reference evidence="1 2" key="1">
    <citation type="submission" date="2019-12" db="EMBL/GenBank/DDBJ databases">
        <title>Paenibacillus sp. nov. sp. isolated from soil.</title>
        <authorList>
            <person name="Kim J."/>
            <person name="Jeong S.E."/>
            <person name="Jung H.S."/>
            <person name="Jeon C.O."/>
        </authorList>
    </citation>
    <scope>NUCLEOTIDE SEQUENCE [LARGE SCALE GENOMIC DNA]</scope>
    <source>
        <strain evidence="1 2">5J-6</strain>
    </source>
</reference>
<dbReference type="PANTHER" id="PTHR43649">
    <property type="entry name" value="ARABINOSE-BINDING PROTEIN-RELATED"/>
    <property type="match status" value="1"/>
</dbReference>
<dbReference type="SUPFAM" id="SSF53850">
    <property type="entry name" value="Periplasmic binding protein-like II"/>
    <property type="match status" value="1"/>
</dbReference>
<dbReference type="InterPro" id="IPR050490">
    <property type="entry name" value="Bact_solute-bd_prot1"/>
</dbReference>
<sequence>MKDAASEIRIQASSPSAYSNGGSFASGSFQGKPNVLQWQGTGANWVEYQFQVLTEGLYEIQATYRPLAGNGVGNAIVWDVTLDGQHPFREASSITLYRKWKDSRPILTNDDGDEVRPRSIEVPEWATNPLIDSEGAYAEPLKWYLSKGTHTIRLSGGEPVALEELRLTAPQVIRTYAEVSSHYPKSNPVQARAMILQAEDLDYKNDTSIKLFSDTDPRTVPLAKGRITYNTVGGRRWVYQNQEITWSFEVPETGKYKLGLRTLQNQFAQKSTFRNIKLDGKVPFREWLAYRFPYDSDWKGTQVETPDKKPYELYLEKGKHTVSIAVTHAPLKPILLGIDEVSLKLRAIEHDLRSLTGGLVDRNRTWKVREELPDLEGRLTQVAARLAELSKQLQQVNGGKDSSSQGLGTSSQDITKLLEKLDGIPYYSDQINLMIDKISNFIETLLQQSLQLDELYIVPVEQHFPKMEASWLSEIVGTVTNFFYSFQTRDNLSELDDRVLNVWVQRGRDYVDQLQQLADEAFTPESGIKVKVNLLPTSQLLVMSNAAGIQPDIALGLTQDLPVDYAIRGSVADLSKFPDFKEVYTRFSPGSWLPLYYNKGYYAIPETQSFQVLFYRKDIMKQLNLEVPQTWDDVYALLPTLQQNSLNFYSNYKDYTPFFYQNHSEFFEPNGLTTALNTPEGFKSFKQWTDLFNIYAVEKEVPSFYQHFRRGTMPIGVSDYNMYVQLSAAAPELNGRWGIAEIPGVKQPDGTIERWAGGGQRTGVIFEKSNKKDQAWKFLKWWNSAEVQARYGNDMEAVNGVAFRWNTSVAEAFVKLPWKLEDANVILKQWRWYKDVPNLPGGYFLEREIKNAWLRTVVDGTNSRSSLETAVMDIDRELRRKQQEFGFVDQDGRTVRTLDLPVVNKPWEGVDAYVK</sequence>
<dbReference type="Gene3D" id="3.40.190.10">
    <property type="entry name" value="Periplasmic binding protein-like II"/>
    <property type="match status" value="1"/>
</dbReference>
<evidence type="ECO:0000313" key="1">
    <source>
        <dbReference type="EMBL" id="MZQ85292.1"/>
    </source>
</evidence>
<name>A0A6L8V6R2_9BACL</name>
<protein>
    <submittedName>
        <fullName evidence="1">Extracellular solute-binding protein</fullName>
    </submittedName>
</protein>
<evidence type="ECO:0000313" key="2">
    <source>
        <dbReference type="Proteomes" id="UP000481087"/>
    </source>
</evidence>
<gene>
    <name evidence="1" type="ORF">GQF01_24550</name>
</gene>
<dbReference type="AlphaFoldDB" id="A0A6L8V6R2"/>